<dbReference type="GO" id="GO:0033627">
    <property type="term" value="P:cell adhesion mediated by integrin"/>
    <property type="evidence" value="ECO:0007669"/>
    <property type="project" value="TreeGrafter"/>
</dbReference>
<evidence type="ECO:0000256" key="1">
    <source>
        <dbReference type="ARBA" id="ARBA00022729"/>
    </source>
</evidence>
<dbReference type="InterPro" id="IPR013517">
    <property type="entry name" value="FG-GAP"/>
</dbReference>
<proteinExistence type="predicted"/>
<dbReference type="SMART" id="SM00191">
    <property type="entry name" value="Int_alpha"/>
    <property type="match status" value="2"/>
</dbReference>
<dbReference type="InterPro" id="IPR000413">
    <property type="entry name" value="Integrin_alpha"/>
</dbReference>
<dbReference type="RefSeq" id="WP_143017012.1">
    <property type="nucleotide sequence ID" value="NZ_FNAN01000035.1"/>
</dbReference>
<organism evidence="4 5">
    <name type="scientific">Dyadobacter soli</name>
    <dbReference type="NCBI Taxonomy" id="659014"/>
    <lineage>
        <taxon>Bacteria</taxon>
        <taxon>Pseudomonadati</taxon>
        <taxon>Bacteroidota</taxon>
        <taxon>Cytophagia</taxon>
        <taxon>Cytophagales</taxon>
        <taxon>Spirosomataceae</taxon>
        <taxon>Dyadobacter</taxon>
    </lineage>
</organism>
<evidence type="ECO:0000313" key="4">
    <source>
        <dbReference type="EMBL" id="SDH39189.1"/>
    </source>
</evidence>
<dbReference type="InterPro" id="IPR028994">
    <property type="entry name" value="Integrin_alpha_N"/>
</dbReference>
<dbReference type="GO" id="GO:0009897">
    <property type="term" value="C:external side of plasma membrane"/>
    <property type="evidence" value="ECO:0007669"/>
    <property type="project" value="TreeGrafter"/>
</dbReference>
<dbReference type="EMBL" id="FNAN01000035">
    <property type="protein sequence ID" value="SDH39189.1"/>
    <property type="molecule type" value="Genomic_DNA"/>
</dbReference>
<dbReference type="GO" id="GO:0008305">
    <property type="term" value="C:integrin complex"/>
    <property type="evidence" value="ECO:0007669"/>
    <property type="project" value="InterPro"/>
</dbReference>
<dbReference type="Proteomes" id="UP000198748">
    <property type="component" value="Unassembled WGS sequence"/>
</dbReference>
<dbReference type="GO" id="GO:0098609">
    <property type="term" value="P:cell-cell adhesion"/>
    <property type="evidence" value="ECO:0007669"/>
    <property type="project" value="TreeGrafter"/>
</dbReference>
<dbReference type="GO" id="GO:0005178">
    <property type="term" value="F:integrin binding"/>
    <property type="evidence" value="ECO:0007669"/>
    <property type="project" value="TreeGrafter"/>
</dbReference>
<keyword evidence="5" id="KW-1185">Reference proteome</keyword>
<evidence type="ECO:0000256" key="2">
    <source>
        <dbReference type="ARBA" id="ARBA00022737"/>
    </source>
</evidence>
<dbReference type="InterPro" id="IPR013519">
    <property type="entry name" value="Int_alpha_beta-p"/>
</dbReference>
<dbReference type="SUPFAM" id="SSF69318">
    <property type="entry name" value="Integrin alpha N-terminal domain"/>
    <property type="match status" value="1"/>
</dbReference>
<gene>
    <name evidence="4" type="ORF">SAMN04487996_13521</name>
</gene>
<accession>A0A1G8C1G7</accession>
<dbReference type="GO" id="GO:0007160">
    <property type="term" value="P:cell-matrix adhesion"/>
    <property type="evidence" value="ECO:0007669"/>
    <property type="project" value="TreeGrafter"/>
</dbReference>
<dbReference type="PANTHER" id="PTHR23220:SF122">
    <property type="entry name" value="INTEGRIN ALPHA-PS1"/>
    <property type="match status" value="1"/>
</dbReference>
<keyword evidence="2" id="KW-0677">Repeat</keyword>
<dbReference type="STRING" id="659014.SAMN04487996_13521"/>
<dbReference type="PRINTS" id="PR01185">
    <property type="entry name" value="INTEGRINA"/>
</dbReference>
<dbReference type="PANTHER" id="PTHR23220">
    <property type="entry name" value="INTEGRIN ALPHA"/>
    <property type="match status" value="1"/>
</dbReference>
<dbReference type="Pfam" id="PF01839">
    <property type="entry name" value="FG-GAP"/>
    <property type="match status" value="2"/>
</dbReference>
<dbReference type="Gene3D" id="2.130.10.130">
    <property type="entry name" value="Integrin alpha, N-terminal"/>
    <property type="match status" value="1"/>
</dbReference>
<name>A0A1G8C1G7_9BACT</name>
<evidence type="ECO:0000256" key="3">
    <source>
        <dbReference type="ARBA" id="ARBA00023180"/>
    </source>
</evidence>
<dbReference type="OrthoDB" id="1490014at2"/>
<reference evidence="5" key="1">
    <citation type="submission" date="2016-10" db="EMBL/GenBank/DDBJ databases">
        <authorList>
            <person name="Varghese N."/>
            <person name="Submissions S."/>
        </authorList>
    </citation>
    <scope>NUCLEOTIDE SEQUENCE [LARGE SCALE GENOMIC DNA]</scope>
    <source>
        <strain evidence="5">DSM 25329</strain>
    </source>
</reference>
<evidence type="ECO:0000313" key="5">
    <source>
        <dbReference type="Proteomes" id="UP000198748"/>
    </source>
</evidence>
<dbReference type="AlphaFoldDB" id="A0A1G8C1G7"/>
<sequence length="161" mass="16805">MHSATGGANGDPNTKVVTLESNQPNAHFGYSVASAGDIDADGFSDVLVGARFYTNGEDSEGAAYVYRGTVNGLDKNNPVIIEGNQVNAAMGNKVSSAGDVNGDGYSDVLISAYLHDGYMQDDGAVYLHYGSNAGISSTPKKRSLASMQTTTWVLRSLAQAM</sequence>
<dbReference type="PROSITE" id="PS51470">
    <property type="entry name" value="FG_GAP"/>
    <property type="match status" value="2"/>
</dbReference>
<protein>
    <submittedName>
        <fullName evidence="4">FG-GAP repeat-containing protein</fullName>
    </submittedName>
</protein>
<keyword evidence="3" id="KW-0325">Glycoprotein</keyword>
<keyword evidence="1" id="KW-0732">Signal</keyword>
<dbReference type="GO" id="GO:0007229">
    <property type="term" value="P:integrin-mediated signaling pathway"/>
    <property type="evidence" value="ECO:0007669"/>
    <property type="project" value="TreeGrafter"/>
</dbReference>